<comment type="similarity">
    <text evidence="1 5">Belongs to the iron/ascorbate-dependent oxidoreductase family.</text>
</comment>
<dbReference type="Proteomes" id="UP000327013">
    <property type="component" value="Chromosome 3"/>
</dbReference>
<reference evidence="7 8" key="1">
    <citation type="submission" date="2019-06" db="EMBL/GenBank/DDBJ databases">
        <title>A chromosomal-level reference genome of Carpinus fangiana (Coryloideae, Betulaceae).</title>
        <authorList>
            <person name="Yang X."/>
            <person name="Wang Z."/>
            <person name="Zhang L."/>
            <person name="Hao G."/>
            <person name="Liu J."/>
            <person name="Yang Y."/>
        </authorList>
    </citation>
    <scope>NUCLEOTIDE SEQUENCE [LARGE SCALE GENOMIC DNA]</scope>
    <source>
        <strain evidence="7">Cfa_2016G</strain>
        <tissue evidence="7">Leaf</tissue>
    </source>
</reference>
<dbReference type="PANTHER" id="PTHR47991">
    <property type="entry name" value="OXOGLUTARATE/IRON-DEPENDENT DIOXYGENASE"/>
    <property type="match status" value="1"/>
</dbReference>
<evidence type="ECO:0000256" key="3">
    <source>
        <dbReference type="ARBA" id="ARBA00022896"/>
    </source>
</evidence>
<protein>
    <recommendedName>
        <fullName evidence="6">Fe2OG dioxygenase domain-containing protein</fullName>
    </recommendedName>
</protein>
<sequence>MEMKSFQMANDNKPISPNFILPEDKRPQLSQISSLASVPVIDFNDGPSALVQKISQACEEYGFFQIINHGVPEELCAKTMAAITQFFGLPPEERAEFSTQDHTKRVKLFNYFLKLEGQEKVSMWSETFSHPWHPADDFTHFLPKNPPNYGEAFAEYAKEMGGLMNRLLSLISQGLGLEKDCLRKRLGDTPRLNAQSNFYPPCPDPELTLGLAVHTDLGAVTVLRQAEGVSGLQVIKDGKWVAVDPVPNAFVINLGDQIQVLSNGRFKSVHHRAVTNKAQPRVSLAMFYAPDMDAVIGPIEDLIDEEHPPTYRNYRYAEFLEEFYRQEGTRRMAKEAFLLSQ</sequence>
<dbReference type="InterPro" id="IPR005123">
    <property type="entry name" value="Oxoglu/Fe-dep_dioxygenase_dom"/>
</dbReference>
<feature type="domain" description="Fe2OG dioxygenase" evidence="6">
    <location>
        <begin position="190"/>
        <end position="290"/>
    </location>
</feature>
<dbReference type="EMBL" id="CM017323">
    <property type="protein sequence ID" value="KAE8023534.1"/>
    <property type="molecule type" value="Genomic_DNA"/>
</dbReference>
<dbReference type="GO" id="GO:0031418">
    <property type="term" value="F:L-ascorbic acid binding"/>
    <property type="evidence" value="ECO:0007669"/>
    <property type="project" value="UniProtKB-KW"/>
</dbReference>
<evidence type="ECO:0000259" key="6">
    <source>
        <dbReference type="PROSITE" id="PS51471"/>
    </source>
</evidence>
<dbReference type="PROSITE" id="PS51471">
    <property type="entry name" value="FE2OG_OXY"/>
    <property type="match status" value="1"/>
</dbReference>
<name>A0A5N6R4L1_9ROSI</name>
<dbReference type="Gene3D" id="2.60.120.330">
    <property type="entry name" value="B-lactam Antibiotic, Isopenicillin N Synthase, Chain"/>
    <property type="match status" value="1"/>
</dbReference>
<dbReference type="InterPro" id="IPR027443">
    <property type="entry name" value="IPNS-like_sf"/>
</dbReference>
<keyword evidence="3" id="KW-0847">Vitamin C</keyword>
<dbReference type="InterPro" id="IPR050295">
    <property type="entry name" value="Plant_2OG-oxidoreductases"/>
</dbReference>
<dbReference type="InterPro" id="IPR026992">
    <property type="entry name" value="DIOX_N"/>
</dbReference>
<dbReference type="Pfam" id="PF03171">
    <property type="entry name" value="2OG-FeII_Oxy"/>
    <property type="match status" value="1"/>
</dbReference>
<evidence type="ECO:0000256" key="2">
    <source>
        <dbReference type="ARBA" id="ARBA00022723"/>
    </source>
</evidence>
<evidence type="ECO:0000256" key="4">
    <source>
        <dbReference type="ARBA" id="ARBA00023004"/>
    </source>
</evidence>
<evidence type="ECO:0000256" key="1">
    <source>
        <dbReference type="ARBA" id="ARBA00008056"/>
    </source>
</evidence>
<accession>A0A5N6R4L1</accession>
<dbReference type="AlphaFoldDB" id="A0A5N6R4L1"/>
<organism evidence="7 8">
    <name type="scientific">Carpinus fangiana</name>
    <dbReference type="NCBI Taxonomy" id="176857"/>
    <lineage>
        <taxon>Eukaryota</taxon>
        <taxon>Viridiplantae</taxon>
        <taxon>Streptophyta</taxon>
        <taxon>Embryophyta</taxon>
        <taxon>Tracheophyta</taxon>
        <taxon>Spermatophyta</taxon>
        <taxon>Magnoliopsida</taxon>
        <taxon>eudicotyledons</taxon>
        <taxon>Gunneridae</taxon>
        <taxon>Pentapetalae</taxon>
        <taxon>rosids</taxon>
        <taxon>fabids</taxon>
        <taxon>Fagales</taxon>
        <taxon>Betulaceae</taxon>
        <taxon>Carpinus</taxon>
    </lineage>
</organism>
<keyword evidence="2 5" id="KW-0479">Metal-binding</keyword>
<dbReference type="Pfam" id="PF14226">
    <property type="entry name" value="DIOX_N"/>
    <property type="match status" value="1"/>
</dbReference>
<dbReference type="SUPFAM" id="SSF51197">
    <property type="entry name" value="Clavaminate synthase-like"/>
    <property type="match status" value="1"/>
</dbReference>
<keyword evidence="5" id="KW-0560">Oxidoreductase</keyword>
<evidence type="ECO:0000313" key="8">
    <source>
        <dbReference type="Proteomes" id="UP000327013"/>
    </source>
</evidence>
<keyword evidence="4 5" id="KW-0408">Iron</keyword>
<evidence type="ECO:0000313" key="7">
    <source>
        <dbReference type="EMBL" id="KAE8023534.1"/>
    </source>
</evidence>
<dbReference type="GO" id="GO:0046872">
    <property type="term" value="F:metal ion binding"/>
    <property type="evidence" value="ECO:0007669"/>
    <property type="project" value="UniProtKB-KW"/>
</dbReference>
<gene>
    <name evidence="7" type="ORF">FH972_009215</name>
</gene>
<evidence type="ECO:0000256" key="5">
    <source>
        <dbReference type="RuleBase" id="RU003682"/>
    </source>
</evidence>
<dbReference type="InterPro" id="IPR044861">
    <property type="entry name" value="IPNS-like_FE2OG_OXY"/>
</dbReference>
<dbReference type="OrthoDB" id="288590at2759"/>
<dbReference type="GO" id="GO:0016491">
    <property type="term" value="F:oxidoreductase activity"/>
    <property type="evidence" value="ECO:0007669"/>
    <property type="project" value="UniProtKB-KW"/>
</dbReference>
<proteinExistence type="inferred from homology"/>
<keyword evidence="8" id="KW-1185">Reference proteome</keyword>